<sequence length="47" mass="5408">MRDVNPQPDEETPYECFQCGNIVIEEDRPGQCPDCSGPMRNRQIPLE</sequence>
<feature type="domain" description="DUF7129" evidence="1">
    <location>
        <begin position="8"/>
        <end position="47"/>
    </location>
</feature>
<dbReference type="OrthoDB" id="280213at2157"/>
<name>J3JDD2_9EURY</name>
<gene>
    <name evidence="2" type="ORF">HSB1_43490</name>
</gene>
<reference evidence="2 3" key="1">
    <citation type="journal article" date="2012" name="J. Bacteriol.">
        <title>Draft Genome Sequence of the Extremely Halophilic Archaeon Halogranum salarium B-1T.</title>
        <authorList>
            <person name="Kim K.K."/>
            <person name="Lee K.C."/>
            <person name="Lee J.S."/>
        </authorList>
    </citation>
    <scope>NUCLEOTIDE SEQUENCE [LARGE SCALE GENOMIC DNA]</scope>
    <source>
        <strain evidence="2 3">B-1</strain>
    </source>
</reference>
<dbReference type="EMBL" id="ALJD01000014">
    <property type="protein sequence ID" value="EJN57386.1"/>
    <property type="molecule type" value="Genomic_DNA"/>
</dbReference>
<protein>
    <recommendedName>
        <fullName evidence="1">DUF7129 domain-containing protein</fullName>
    </recommendedName>
</protein>
<dbReference type="eggNOG" id="arCOG08151">
    <property type="taxonomic scope" value="Archaea"/>
</dbReference>
<dbReference type="SUPFAM" id="SSF57802">
    <property type="entry name" value="Rubredoxin-like"/>
    <property type="match status" value="1"/>
</dbReference>
<comment type="caution">
    <text evidence="2">The sequence shown here is derived from an EMBL/GenBank/DDBJ whole genome shotgun (WGS) entry which is preliminary data.</text>
</comment>
<evidence type="ECO:0000313" key="2">
    <source>
        <dbReference type="EMBL" id="EJN57386.1"/>
    </source>
</evidence>
<dbReference type="RefSeq" id="WP_009367798.1">
    <property type="nucleotide sequence ID" value="NZ_ALJD01000014.1"/>
</dbReference>
<proteinExistence type="predicted"/>
<organism evidence="2 3">
    <name type="scientific">Halogranum salarium B-1</name>
    <dbReference type="NCBI Taxonomy" id="1210908"/>
    <lineage>
        <taxon>Archaea</taxon>
        <taxon>Methanobacteriati</taxon>
        <taxon>Methanobacteriota</taxon>
        <taxon>Stenosarchaea group</taxon>
        <taxon>Halobacteria</taxon>
        <taxon>Halobacteriales</taxon>
        <taxon>Haloferacaceae</taxon>
    </lineage>
</organism>
<dbReference type="Proteomes" id="UP000007813">
    <property type="component" value="Unassembled WGS sequence"/>
</dbReference>
<dbReference type="NCBIfam" id="NF033497">
    <property type="entry name" value="rubre_like_arch"/>
    <property type="match status" value="1"/>
</dbReference>
<evidence type="ECO:0000259" key="1">
    <source>
        <dbReference type="Pfam" id="PF23455"/>
    </source>
</evidence>
<dbReference type="Pfam" id="PF23455">
    <property type="entry name" value="DUF7129"/>
    <property type="match status" value="1"/>
</dbReference>
<evidence type="ECO:0000313" key="3">
    <source>
        <dbReference type="Proteomes" id="UP000007813"/>
    </source>
</evidence>
<accession>J3JDD2</accession>
<dbReference type="AlphaFoldDB" id="J3JDD2"/>
<dbReference type="InterPro" id="IPR055553">
    <property type="entry name" value="DUF7129"/>
</dbReference>